<proteinExistence type="predicted"/>
<sequence>MKFLGSSKKLYFSLAILLTSALALALRSQTPASALKGSNDLTRIRINGRQILLNGQPFVCRGVDYSPTPIGGDPNFPPNGDYFTNNYSSIWQRDLPRLREMGVNCLRIYGLSTTADHSAFLNAAWNGGNKPIYVLLSSYIEAGAVISKKATWMDNYRDLARNHKRFPAVLGYVVGNELNNERDRANPQFWKALDSIAQKVKIEDPDSVITTGLVDDGMRAIALGDKYMDNLNTWGVDIYRGKSFGSTFSEYKSASNKPLLILELGFPASQHPNNAPNVAVELPNNAQSVADYLENLWNEFLQNNAATNPNNVASGIFLFEWTDEWWKSGTPNVQNATAKPNAAFPGGWNDEEWYGINGISPGNPNVLQPRATFFRFKQLWSATTLRKRLTPVPSKRLTPAPRKRLSY</sequence>
<evidence type="ECO:0000256" key="4">
    <source>
        <dbReference type="SAM" id="SignalP"/>
    </source>
</evidence>
<evidence type="ECO:0008006" key="6">
    <source>
        <dbReference type="Google" id="ProtNLM"/>
    </source>
</evidence>
<reference evidence="5" key="1">
    <citation type="submission" date="2009-01" db="EMBL/GenBank/DDBJ databases">
        <title>Complete sequence of chromosome Cyanothece sp. PCC 7425.</title>
        <authorList>
            <consortium name="US DOE Joint Genome Institute"/>
            <person name="Lucas S."/>
            <person name="Copeland A."/>
            <person name="Lapidus A."/>
            <person name="Glavina del Rio T."/>
            <person name="Dalin E."/>
            <person name="Tice H."/>
            <person name="Bruce D."/>
            <person name="Goodwin L."/>
            <person name="Pitluck S."/>
            <person name="Sims D."/>
            <person name="Meineke L."/>
            <person name="Brettin T."/>
            <person name="Detter J.C."/>
            <person name="Han C."/>
            <person name="Larimer F."/>
            <person name="Land M."/>
            <person name="Hauser L."/>
            <person name="Kyrpides N."/>
            <person name="Ovchinnikova G."/>
            <person name="Liberton M."/>
            <person name="Stoeckel J."/>
            <person name="Banerjee A."/>
            <person name="Singh A."/>
            <person name="Page L."/>
            <person name="Sato H."/>
            <person name="Zhao L."/>
            <person name="Sherman L."/>
            <person name="Pakrasi H."/>
            <person name="Richardson P."/>
        </authorList>
    </citation>
    <scope>NUCLEOTIDE SEQUENCE</scope>
    <source>
        <strain evidence="5">PCC 7425</strain>
    </source>
</reference>
<keyword evidence="3" id="KW-0325">Glycoprotein</keyword>
<dbReference type="eggNOG" id="COG2730">
    <property type="taxonomic scope" value="Bacteria"/>
</dbReference>
<accession>B8HXW1</accession>
<name>B8HXW1_CYAP4</name>
<evidence type="ECO:0000256" key="1">
    <source>
        <dbReference type="ARBA" id="ARBA00022729"/>
    </source>
</evidence>
<dbReference type="PANTHER" id="PTHR31468:SF2">
    <property type="entry name" value="1,3-BETA-GLUCANOSYLTRANSFERASE GAS1"/>
    <property type="match status" value="1"/>
</dbReference>
<dbReference type="GO" id="GO:0042124">
    <property type="term" value="F:1,3-beta-glucanosyltransferase activity"/>
    <property type="evidence" value="ECO:0007669"/>
    <property type="project" value="TreeGrafter"/>
</dbReference>
<keyword evidence="2" id="KW-1015">Disulfide bond</keyword>
<dbReference type="Pfam" id="PF03198">
    <property type="entry name" value="Glyco_hydro_72"/>
    <property type="match status" value="1"/>
</dbReference>
<evidence type="ECO:0000256" key="3">
    <source>
        <dbReference type="ARBA" id="ARBA00023180"/>
    </source>
</evidence>
<dbReference type="AlphaFoldDB" id="B8HXW1"/>
<dbReference type="Gene3D" id="3.20.20.80">
    <property type="entry name" value="Glycosidases"/>
    <property type="match status" value="1"/>
</dbReference>
<evidence type="ECO:0000313" key="5">
    <source>
        <dbReference type="EMBL" id="ACL43400.1"/>
    </source>
</evidence>
<dbReference type="HOGENOM" id="CLU_625370_0_0_3"/>
<gene>
    <name evidence="5" type="ordered locus">Cyan7425_1014</name>
</gene>
<dbReference type="STRING" id="395961.Cyan7425_1014"/>
<protein>
    <recommendedName>
        <fullName evidence="6">Glycoside hydrolase family 2 catalytic domain-containing protein</fullName>
    </recommendedName>
</protein>
<dbReference type="GO" id="GO:0034411">
    <property type="term" value="P:cell wall (1-&gt;3)-beta-D-glucan biosynthetic process"/>
    <property type="evidence" value="ECO:0007669"/>
    <property type="project" value="TreeGrafter"/>
</dbReference>
<feature type="signal peptide" evidence="4">
    <location>
        <begin position="1"/>
        <end position="25"/>
    </location>
</feature>
<keyword evidence="1 4" id="KW-0732">Signal</keyword>
<dbReference type="InterPro" id="IPR017853">
    <property type="entry name" value="GH"/>
</dbReference>
<feature type="chain" id="PRO_5002873534" description="Glycoside hydrolase family 2 catalytic domain-containing protein" evidence="4">
    <location>
        <begin position="26"/>
        <end position="407"/>
    </location>
</feature>
<dbReference type="GO" id="GO:0005886">
    <property type="term" value="C:plasma membrane"/>
    <property type="evidence" value="ECO:0007669"/>
    <property type="project" value="TreeGrafter"/>
</dbReference>
<dbReference type="OrthoDB" id="435926at2"/>
<dbReference type="SUPFAM" id="SSF51445">
    <property type="entry name" value="(Trans)glycosidases"/>
    <property type="match status" value="1"/>
</dbReference>
<organism evidence="5">
    <name type="scientific">Cyanothece sp. (strain PCC 7425 / ATCC 29141)</name>
    <dbReference type="NCBI Taxonomy" id="395961"/>
    <lineage>
        <taxon>Bacteria</taxon>
        <taxon>Bacillati</taxon>
        <taxon>Cyanobacteriota</taxon>
        <taxon>Cyanophyceae</taxon>
        <taxon>Gomontiellales</taxon>
        <taxon>Cyanothecaceae</taxon>
        <taxon>Cyanothece</taxon>
    </lineage>
</organism>
<evidence type="ECO:0000256" key="2">
    <source>
        <dbReference type="ARBA" id="ARBA00023157"/>
    </source>
</evidence>
<dbReference type="PANTHER" id="PTHR31468">
    <property type="entry name" value="1,3-BETA-GLUCANOSYLTRANSFERASE GAS1"/>
    <property type="match status" value="1"/>
</dbReference>
<dbReference type="InterPro" id="IPR004886">
    <property type="entry name" value="Glucanosyltransferase"/>
</dbReference>
<dbReference type="KEGG" id="cyn:Cyan7425_1014"/>
<dbReference type="EMBL" id="CP001344">
    <property type="protein sequence ID" value="ACL43400.1"/>
    <property type="molecule type" value="Genomic_DNA"/>
</dbReference>